<proteinExistence type="predicted"/>
<dbReference type="OrthoDB" id="1427559at2"/>
<protein>
    <submittedName>
        <fullName evidence="2">Uncharacterized protein</fullName>
    </submittedName>
</protein>
<evidence type="ECO:0000313" key="3">
    <source>
        <dbReference type="Proteomes" id="UP000199534"/>
    </source>
</evidence>
<dbReference type="RefSeq" id="WP_092983005.1">
    <property type="nucleotide sequence ID" value="NZ_FOYQ01000002.1"/>
</dbReference>
<dbReference type="EMBL" id="FOYQ01000002">
    <property type="protein sequence ID" value="SFR52728.1"/>
    <property type="molecule type" value="Genomic_DNA"/>
</dbReference>
<evidence type="ECO:0000256" key="1">
    <source>
        <dbReference type="SAM" id="SignalP"/>
    </source>
</evidence>
<dbReference type="AlphaFoldDB" id="A0A1I6HED6"/>
<accession>A0A1I6HED6</accession>
<keyword evidence="3" id="KW-1185">Reference proteome</keyword>
<sequence>MTNFKKISVSALFAVLLLAAACGEQSGQDQTQAAAESDQMITPPKQIISLEEAQVLYKNYSERRSPIIKNYEDRRTKMEDSTEFKPFDVARYGYYDYQTIKDYINYIESEAARANVDISTLRIYFANYGQKGMPDHMPKQNTFMIMPTIKVKGRDYAFRLTDATPPEVILLGDSLSIIGPAEQAGILPELLAAPFQGGSLILNESQIVPPPYNN</sequence>
<dbReference type="PROSITE" id="PS51257">
    <property type="entry name" value="PROKAR_LIPOPROTEIN"/>
    <property type="match status" value="1"/>
</dbReference>
<gene>
    <name evidence="2" type="ORF">SAMN04490243_2627</name>
</gene>
<name>A0A1I6HED6_9FLAO</name>
<organism evidence="2 3">
    <name type="scientific">Robiginitalea myxolifaciens</name>
    <dbReference type="NCBI Taxonomy" id="400055"/>
    <lineage>
        <taxon>Bacteria</taxon>
        <taxon>Pseudomonadati</taxon>
        <taxon>Bacteroidota</taxon>
        <taxon>Flavobacteriia</taxon>
        <taxon>Flavobacteriales</taxon>
        <taxon>Flavobacteriaceae</taxon>
        <taxon>Robiginitalea</taxon>
    </lineage>
</organism>
<dbReference type="Proteomes" id="UP000199534">
    <property type="component" value="Unassembled WGS sequence"/>
</dbReference>
<feature type="chain" id="PRO_5011682346" evidence="1">
    <location>
        <begin position="22"/>
        <end position="214"/>
    </location>
</feature>
<evidence type="ECO:0000313" key="2">
    <source>
        <dbReference type="EMBL" id="SFR52728.1"/>
    </source>
</evidence>
<dbReference type="STRING" id="400055.SAMN04490243_2627"/>
<feature type="signal peptide" evidence="1">
    <location>
        <begin position="1"/>
        <end position="21"/>
    </location>
</feature>
<keyword evidence="1" id="KW-0732">Signal</keyword>
<reference evidence="2 3" key="1">
    <citation type="submission" date="2016-10" db="EMBL/GenBank/DDBJ databases">
        <authorList>
            <person name="de Groot N.N."/>
        </authorList>
    </citation>
    <scope>NUCLEOTIDE SEQUENCE [LARGE SCALE GENOMIC DNA]</scope>
    <source>
        <strain evidence="2 3">DSM 21019</strain>
    </source>
</reference>